<keyword evidence="4" id="KW-1185">Reference proteome</keyword>
<dbReference type="RefSeq" id="WP_184743174.1">
    <property type="nucleotide sequence ID" value="NZ_JACHGJ010000001.1"/>
</dbReference>
<dbReference type="NCBIfam" id="NF005305">
    <property type="entry name" value="PRK06836.1"/>
    <property type="match status" value="1"/>
</dbReference>
<dbReference type="SUPFAM" id="SSF53383">
    <property type="entry name" value="PLP-dependent transferases"/>
    <property type="match status" value="1"/>
</dbReference>
<evidence type="ECO:0000256" key="1">
    <source>
        <dbReference type="RuleBase" id="RU000481"/>
    </source>
</evidence>
<protein>
    <recommendedName>
        <fullName evidence="1">Aminotransferase</fullName>
        <ecNumber evidence="1">2.6.1.-</ecNumber>
    </recommendedName>
</protein>
<dbReference type="InterPro" id="IPR004838">
    <property type="entry name" value="NHTrfase_class1_PyrdxlP-BS"/>
</dbReference>
<dbReference type="InterPro" id="IPR015421">
    <property type="entry name" value="PyrdxlP-dep_Trfase_major"/>
</dbReference>
<gene>
    <name evidence="3" type="ORF">HNR50_000475</name>
</gene>
<dbReference type="CDD" id="cd00609">
    <property type="entry name" value="AAT_like"/>
    <property type="match status" value="1"/>
</dbReference>
<dbReference type="Proteomes" id="UP000587760">
    <property type="component" value="Unassembled WGS sequence"/>
</dbReference>
<dbReference type="AlphaFoldDB" id="A0A841R8P0"/>
<evidence type="ECO:0000259" key="2">
    <source>
        <dbReference type="Pfam" id="PF00155"/>
    </source>
</evidence>
<dbReference type="PROSITE" id="PS00105">
    <property type="entry name" value="AA_TRANSFER_CLASS_1"/>
    <property type="match status" value="1"/>
</dbReference>
<organism evidence="3 4">
    <name type="scientific">Spirochaeta isovalerica</name>
    <dbReference type="NCBI Taxonomy" id="150"/>
    <lineage>
        <taxon>Bacteria</taxon>
        <taxon>Pseudomonadati</taxon>
        <taxon>Spirochaetota</taxon>
        <taxon>Spirochaetia</taxon>
        <taxon>Spirochaetales</taxon>
        <taxon>Spirochaetaceae</taxon>
        <taxon>Spirochaeta</taxon>
    </lineage>
</organism>
<dbReference type="PANTHER" id="PTHR42691:SF1">
    <property type="entry name" value="ASPARTATE AMINOTRANSFERASE YHDR-RELATED"/>
    <property type="match status" value="1"/>
</dbReference>
<name>A0A841R8P0_9SPIO</name>
<dbReference type="PANTHER" id="PTHR42691">
    <property type="entry name" value="ASPARTATE AMINOTRANSFERASE YHDR-RELATED"/>
    <property type="match status" value="1"/>
</dbReference>
<feature type="domain" description="Aminotransferase class I/classII large" evidence="2">
    <location>
        <begin position="35"/>
        <end position="375"/>
    </location>
</feature>
<dbReference type="InterPro" id="IPR004839">
    <property type="entry name" value="Aminotransferase_I/II_large"/>
</dbReference>
<comment type="caution">
    <text evidence="3">The sequence shown here is derived from an EMBL/GenBank/DDBJ whole genome shotgun (WGS) entry which is preliminary data.</text>
</comment>
<sequence>MPIAKNHLVAVFGTSLIRKMFNEGTRLKAEHGEENVFDFSLGNPIVPPPPEFSEAIIRIMKEDIPGKHAYMTNSGYRETREFVARFLTEEQGVPLHMDNIVMTCGAGAALTLLFQAILNVGDNVVVSIPNFVVYKTYVENFGGELKTVPCQENFLLDLEAMEKAINRKTAAVLINSPNNPCGVIYPQEQIDALAELLERKSREYDRAIYLVSDEPYRQIVFDDYVVPPIFPSYKHSIIVSSYSKSLSIPGERIGWTAIHPEADEGDLIVKVMTTATTGLGFTNAPALMQRAIVEVNGKTVDPEIYRKKRDLLAGPLKEMGYDFILPHGTFYIFIKAPGGDDMKFVDILQNELILAVPGTGFNMPGYFRLSCCVEDDVIIRSLPGFKKAIEKTIEKN</sequence>
<keyword evidence="1 3" id="KW-0032">Aminotransferase</keyword>
<dbReference type="InterPro" id="IPR015424">
    <property type="entry name" value="PyrdxlP-dep_Trfase"/>
</dbReference>
<dbReference type="GO" id="GO:0008483">
    <property type="term" value="F:transaminase activity"/>
    <property type="evidence" value="ECO:0007669"/>
    <property type="project" value="UniProtKB-KW"/>
</dbReference>
<comment type="cofactor">
    <cofactor evidence="1">
        <name>pyridoxal 5'-phosphate</name>
        <dbReference type="ChEBI" id="CHEBI:597326"/>
    </cofactor>
</comment>
<dbReference type="Gene3D" id="3.90.1150.10">
    <property type="entry name" value="Aspartate Aminotransferase, domain 1"/>
    <property type="match status" value="2"/>
</dbReference>
<dbReference type="Pfam" id="PF00155">
    <property type="entry name" value="Aminotran_1_2"/>
    <property type="match status" value="1"/>
</dbReference>
<reference evidence="3 4" key="1">
    <citation type="submission" date="2020-08" db="EMBL/GenBank/DDBJ databases">
        <title>Genomic Encyclopedia of Type Strains, Phase IV (KMG-IV): sequencing the most valuable type-strain genomes for metagenomic binning, comparative biology and taxonomic classification.</title>
        <authorList>
            <person name="Goeker M."/>
        </authorList>
    </citation>
    <scope>NUCLEOTIDE SEQUENCE [LARGE SCALE GENOMIC DNA]</scope>
    <source>
        <strain evidence="3 4">DSM 2461</strain>
    </source>
</reference>
<evidence type="ECO:0000313" key="3">
    <source>
        <dbReference type="EMBL" id="MBB6478842.1"/>
    </source>
</evidence>
<dbReference type="GO" id="GO:0030170">
    <property type="term" value="F:pyridoxal phosphate binding"/>
    <property type="evidence" value="ECO:0007669"/>
    <property type="project" value="InterPro"/>
</dbReference>
<accession>A0A841R8P0</accession>
<dbReference type="Gene3D" id="3.40.640.10">
    <property type="entry name" value="Type I PLP-dependent aspartate aminotransferase-like (Major domain)"/>
    <property type="match status" value="1"/>
</dbReference>
<dbReference type="InterPro" id="IPR015422">
    <property type="entry name" value="PyrdxlP-dep_Trfase_small"/>
</dbReference>
<proteinExistence type="inferred from homology"/>
<dbReference type="EMBL" id="JACHGJ010000001">
    <property type="protein sequence ID" value="MBB6478842.1"/>
    <property type="molecule type" value="Genomic_DNA"/>
</dbReference>
<dbReference type="EC" id="2.6.1.-" evidence="1"/>
<evidence type="ECO:0000313" key="4">
    <source>
        <dbReference type="Proteomes" id="UP000587760"/>
    </source>
</evidence>
<comment type="similarity">
    <text evidence="1">Belongs to the class-I pyridoxal-phosphate-dependent aminotransferase family.</text>
</comment>
<keyword evidence="1 3" id="KW-0808">Transferase</keyword>